<dbReference type="RefSeq" id="XP_002958827.1">
    <property type="nucleotide sequence ID" value="XM_002958781.1"/>
</dbReference>
<name>D8UJJ1_VOLCA</name>
<dbReference type="EMBL" id="GL378428">
    <property type="protein sequence ID" value="EFJ40078.1"/>
    <property type="molecule type" value="Genomic_DNA"/>
</dbReference>
<protein>
    <submittedName>
        <fullName evidence="1">Uncharacterized protein</fullName>
    </submittedName>
</protein>
<keyword evidence="2" id="KW-1185">Reference proteome</keyword>
<dbReference type="AlphaFoldDB" id="D8UJJ1"/>
<evidence type="ECO:0000313" key="1">
    <source>
        <dbReference type="EMBL" id="EFJ40078.1"/>
    </source>
</evidence>
<accession>D8UJJ1</accession>
<sequence length="233" mass="26091">MHSYPQKCAFLHNSFCVKDVKKSPPRHLSPALHSWTTLRPLSYKKSLNVPHILYHIACIRRVSCFGRIANASPLTPASSRHSDTFGYCILQMNQGGVWWRHVACLKKQLTPRGCVVKAVGALSSAVPCSPLPFPPSFVFVCVCALCLCAHVFTDICVYVVYVTWVITFGDTWELNPDPQEGPWRIVVKIQCRCCMDARDHWPGMACSCGYLGWRSCPLLACVTRCMEPSRASL</sequence>
<dbReference type="Proteomes" id="UP000001058">
    <property type="component" value="Unassembled WGS sequence"/>
</dbReference>
<organism evidence="2">
    <name type="scientific">Volvox carteri f. nagariensis</name>
    <dbReference type="NCBI Taxonomy" id="3068"/>
    <lineage>
        <taxon>Eukaryota</taxon>
        <taxon>Viridiplantae</taxon>
        <taxon>Chlorophyta</taxon>
        <taxon>core chlorophytes</taxon>
        <taxon>Chlorophyceae</taxon>
        <taxon>CS clade</taxon>
        <taxon>Chlamydomonadales</taxon>
        <taxon>Volvocaceae</taxon>
        <taxon>Volvox</taxon>
    </lineage>
</organism>
<gene>
    <name evidence="1" type="ORF">VOLCADRAFT_108336</name>
</gene>
<dbReference type="GeneID" id="9621151"/>
<dbReference type="KEGG" id="vcn:VOLCADRAFT_108336"/>
<reference evidence="1 2" key="1">
    <citation type="journal article" date="2010" name="Science">
        <title>Genomic analysis of organismal complexity in the multicellular green alga Volvox carteri.</title>
        <authorList>
            <person name="Prochnik S.E."/>
            <person name="Umen J."/>
            <person name="Nedelcu A.M."/>
            <person name="Hallmann A."/>
            <person name="Miller S.M."/>
            <person name="Nishii I."/>
            <person name="Ferris P."/>
            <person name="Kuo A."/>
            <person name="Mitros T."/>
            <person name="Fritz-Laylin L.K."/>
            <person name="Hellsten U."/>
            <person name="Chapman J."/>
            <person name="Simakov O."/>
            <person name="Rensing S.A."/>
            <person name="Terry A."/>
            <person name="Pangilinan J."/>
            <person name="Kapitonov V."/>
            <person name="Jurka J."/>
            <person name="Salamov A."/>
            <person name="Shapiro H."/>
            <person name="Schmutz J."/>
            <person name="Grimwood J."/>
            <person name="Lindquist E."/>
            <person name="Lucas S."/>
            <person name="Grigoriev I.V."/>
            <person name="Schmitt R."/>
            <person name="Kirk D."/>
            <person name="Rokhsar D.S."/>
        </authorList>
    </citation>
    <scope>NUCLEOTIDE SEQUENCE [LARGE SCALE GENOMIC DNA]</scope>
    <source>
        <strain evidence="2">f. Nagariensis / Eve</strain>
    </source>
</reference>
<proteinExistence type="predicted"/>
<dbReference type="InParanoid" id="D8UJJ1"/>
<evidence type="ECO:0000313" key="2">
    <source>
        <dbReference type="Proteomes" id="UP000001058"/>
    </source>
</evidence>